<feature type="region of interest" description="Disordered" evidence="5">
    <location>
        <begin position="360"/>
        <end position="379"/>
    </location>
</feature>
<evidence type="ECO:0000256" key="2">
    <source>
        <dbReference type="ARBA" id="ARBA00022670"/>
    </source>
</evidence>
<keyword evidence="3" id="KW-0378">Hydrolase</keyword>
<evidence type="ECO:0000256" key="1">
    <source>
        <dbReference type="ARBA" id="ARBA00005234"/>
    </source>
</evidence>
<sequence length="1036" mass="117135">MSARKRKFNSLKPLDTLNSFRASSPRSSASLPPKRYNTFRKDPKIVDHLNNASTKDFLPVLSMNSESKRQIELSDNDVDDNDEGEGVNSGCSDQDFEPLQSSPLKRHSSLKSTSNGLLFQMSNNLGNGSPEPAVASTSPNGSIISTKLNLNGQFSCVDSKTLRIYRHKAPCIMTFVSDHNHPKFSLYFQQSVIYNSQVNLLDDVELIILDKKNSFMAIILKDLKKVKMILDVNNSSININTNILIWSTASSASNKKIKSIKRFLLMSYSSSIKVEILDHKEQILERLKHLIHPISSSSPSLNMERAINSTKNAFDSLRLKKTKLSTNDDESPQIHTHFLSNKPHGLQSLTKRTRIASLGKKEHSISVPKSNISPSDFYNTNGTETLQSHAVSQLRRSNRFKDVSDPANSNSNSNSEFDDATTEFETPELFKPSLCYKFNDGSSYTITNQDFKCLFNKDWVNDSILDFFTKFYIESSIEKSIIKREQVHLMSSFFYTKLISNPADYYSNVKKWVNNTDLFSKKYVVIPINISYHWFSCIITNLDAILDFHQNKDKNDAINSDEISINNPLVNILTFDSLRQTHSREIDPIKEFLISYALDKYSIQLDKTQIKMKTCPVPQQPNMSDCGVHVILNIRKFFENPVETIDVWKNSKIKSKHFTAKMINKYFDKNERNSARKNLRHTLKLLQLNYISYLKKENLYEEVMQMEEKKSTNINNNENYDDDDEEIQIIENIDQSSKDNNAQLTSEPPCSRSSSISTTEREPTELHNSVVRQPTGEIITDNEDPVRAASPETASVSPPIRHNILKSSSSFISESANETEQEEFTSPYFGRPSLKTRAKQFEGVSSPIKNDQALSSTHDIMMPSPKPKRIYPSKKIPQLSSHVQSLSTDSMERQSSPNNTNIVISDTEQDSRLGVNSESKNTSGIVNRDDSDVNLIGSSLPNVAEKNHDNTQESNGNNDSLGKILQNVDKELNEKLVDIDDVAFSSPTRGIPRTSATSKGSNAQLLSNYGDENNQSQDSVWDEGRDNPILLEDEDP</sequence>
<dbReference type="HOGENOM" id="CLU_008911_0_0_1"/>
<feature type="compositionally biased region" description="Low complexity" evidence="5">
    <location>
        <begin position="19"/>
        <end position="33"/>
    </location>
</feature>
<feature type="compositionally biased region" description="Polar residues" evidence="5">
    <location>
        <begin position="367"/>
        <end position="379"/>
    </location>
</feature>
<dbReference type="GO" id="GO:0008234">
    <property type="term" value="F:cysteine-type peptidase activity"/>
    <property type="evidence" value="ECO:0007669"/>
    <property type="project" value="UniProtKB-KW"/>
</dbReference>
<dbReference type="SUPFAM" id="SSF54001">
    <property type="entry name" value="Cysteine proteinases"/>
    <property type="match status" value="1"/>
</dbReference>
<feature type="region of interest" description="Disordered" evidence="5">
    <location>
        <begin position="1"/>
        <end position="43"/>
    </location>
</feature>
<gene>
    <name evidence="7" type="primary">K7_ULP2</name>
    <name evidence="7" type="ORF">SYK7_035461</name>
</gene>
<evidence type="ECO:0000256" key="5">
    <source>
        <dbReference type="SAM" id="MobiDB-lite"/>
    </source>
</evidence>
<feature type="region of interest" description="Disordered" evidence="5">
    <location>
        <begin position="733"/>
        <end position="799"/>
    </location>
</feature>
<name>G2WGB4_YEASK</name>
<feature type="region of interest" description="Disordered" evidence="5">
    <location>
        <begin position="985"/>
        <end position="1036"/>
    </location>
</feature>
<feature type="region of interest" description="Disordered" evidence="5">
    <location>
        <begin position="70"/>
        <end position="110"/>
    </location>
</feature>
<proteinExistence type="inferred from homology"/>
<keyword evidence="2" id="KW-0645">Protease</keyword>
<feature type="compositionally biased region" description="Polar residues" evidence="5">
    <location>
        <begin position="914"/>
        <end position="925"/>
    </location>
</feature>
<feature type="region of interest" description="Disordered" evidence="5">
    <location>
        <begin position="325"/>
        <end position="345"/>
    </location>
</feature>
<dbReference type="Proteomes" id="UP000001608">
    <property type="component" value="Chromosome 9"/>
</dbReference>
<feature type="compositionally biased region" description="Acidic residues" evidence="5">
    <location>
        <begin position="74"/>
        <end position="85"/>
    </location>
</feature>
<dbReference type="OrthoDB" id="442460at2759"/>
<evidence type="ECO:0000256" key="3">
    <source>
        <dbReference type="ARBA" id="ARBA00022801"/>
    </source>
</evidence>
<dbReference type="Pfam" id="PF02902">
    <property type="entry name" value="Peptidase_C48"/>
    <property type="match status" value="1"/>
</dbReference>
<dbReference type="GO" id="GO:0006508">
    <property type="term" value="P:proteolysis"/>
    <property type="evidence" value="ECO:0007669"/>
    <property type="project" value="UniProtKB-KW"/>
</dbReference>
<feature type="domain" description="Ubiquitin-like protease family profile" evidence="6">
    <location>
        <begin position="444"/>
        <end position="637"/>
    </location>
</feature>
<keyword evidence="4" id="KW-0788">Thiol protease</keyword>
<dbReference type="GO" id="GO:0016926">
    <property type="term" value="P:protein desumoylation"/>
    <property type="evidence" value="ECO:0007669"/>
    <property type="project" value="UniProtKB-ARBA"/>
</dbReference>
<dbReference type="InterPro" id="IPR003653">
    <property type="entry name" value="Peptidase_C48_C"/>
</dbReference>
<evidence type="ECO:0000259" key="6">
    <source>
        <dbReference type="PROSITE" id="PS50600"/>
    </source>
</evidence>
<dbReference type="MEROPS" id="C48.005"/>
<evidence type="ECO:0000313" key="8">
    <source>
        <dbReference type="Proteomes" id="UP000001608"/>
    </source>
</evidence>
<dbReference type="PROSITE" id="PS50600">
    <property type="entry name" value="ULP_PROTEASE"/>
    <property type="match status" value="1"/>
</dbReference>
<dbReference type="PANTHER" id="PTHR46915">
    <property type="entry name" value="UBIQUITIN-LIKE PROTEASE 4-RELATED"/>
    <property type="match status" value="1"/>
</dbReference>
<dbReference type="InterPro" id="IPR038765">
    <property type="entry name" value="Papain-like_cys_pep_sf"/>
</dbReference>
<evidence type="ECO:0000313" key="7">
    <source>
        <dbReference type="EMBL" id="GAA24083.1"/>
    </source>
</evidence>
<organism evidence="7 8">
    <name type="scientific">Saccharomyces cerevisiae (strain Kyokai no. 7 / NBRC 101557)</name>
    <name type="common">Baker's yeast</name>
    <dbReference type="NCBI Taxonomy" id="721032"/>
    <lineage>
        <taxon>Eukaryota</taxon>
        <taxon>Fungi</taxon>
        <taxon>Dikarya</taxon>
        <taxon>Ascomycota</taxon>
        <taxon>Saccharomycotina</taxon>
        <taxon>Saccharomycetes</taxon>
        <taxon>Saccharomycetales</taxon>
        <taxon>Saccharomycetaceae</taxon>
        <taxon>Saccharomyces</taxon>
    </lineage>
</organism>
<feature type="region of interest" description="Disordered" evidence="5">
    <location>
        <begin position="843"/>
        <end position="962"/>
    </location>
</feature>
<dbReference type="AlphaFoldDB" id="G2WGB4"/>
<dbReference type="GO" id="GO:0019783">
    <property type="term" value="F:ubiquitin-like protein peptidase activity"/>
    <property type="evidence" value="ECO:0007669"/>
    <property type="project" value="UniProtKB-ARBA"/>
</dbReference>
<accession>G2WGB4</accession>
<dbReference type="Gene3D" id="3.40.395.10">
    <property type="entry name" value="Adenoviral Proteinase, Chain A"/>
    <property type="match status" value="1"/>
</dbReference>
<feature type="compositionally biased region" description="Low complexity" evidence="5">
    <location>
        <begin position="745"/>
        <end position="758"/>
    </location>
</feature>
<dbReference type="PANTHER" id="PTHR46915:SF2">
    <property type="entry name" value="UBIQUITIN-LIKE PROTEASE 4"/>
    <property type="match status" value="1"/>
</dbReference>
<comment type="similarity">
    <text evidence="1">Belongs to the peptidase C48 family.</text>
</comment>
<feature type="compositionally biased region" description="Polar residues" evidence="5">
    <location>
        <begin position="847"/>
        <end position="858"/>
    </location>
</feature>
<feature type="compositionally biased region" description="Polar residues" evidence="5">
    <location>
        <begin position="878"/>
        <end position="906"/>
    </location>
</feature>
<feature type="region of interest" description="Disordered" evidence="5">
    <location>
        <begin position="397"/>
        <end position="420"/>
    </location>
</feature>
<dbReference type="EMBL" id="DG000045">
    <property type="protein sequence ID" value="GAA24083.1"/>
    <property type="molecule type" value="Genomic_DNA"/>
</dbReference>
<reference evidence="7 8" key="1">
    <citation type="journal article" date="2011" name="DNA Res.">
        <title>Whole-genome sequencing of sake yeast Saccharomyces cerevisiae Kyokai no. 7.</title>
        <authorList>
            <person name="Akao T."/>
            <person name="Yashiro I."/>
            <person name="Hosoyama A."/>
            <person name="Kitagaki H."/>
            <person name="Horikawa H."/>
            <person name="Watanabe D."/>
            <person name="Akada R."/>
            <person name="Ando Y."/>
            <person name="Harashima S."/>
            <person name="Inoue T."/>
            <person name="Inoue Y."/>
            <person name="Kajiwara S."/>
            <person name="Kitamoto K."/>
            <person name="Kitamoto N."/>
            <person name="Kobayashi O."/>
            <person name="Kuhara S."/>
            <person name="Masubuchi T."/>
            <person name="Mizoguchi H."/>
            <person name="Nakao Y."/>
            <person name="Nakazato A."/>
            <person name="Namise M."/>
            <person name="Oba T."/>
            <person name="Ogata T."/>
            <person name="Ohta A."/>
            <person name="Sato M."/>
            <person name="Shibasaki S."/>
            <person name="Takatsume Y."/>
            <person name="Tanimoto S."/>
            <person name="Tsuboi H."/>
            <person name="Nishimura A."/>
            <person name="Yoda K."/>
            <person name="Ishikawa T."/>
            <person name="Iwashita K."/>
            <person name="Fujita N."/>
            <person name="Shimoi H."/>
        </authorList>
    </citation>
    <scope>NUCLEOTIDE SEQUENCE [LARGE SCALE GENOMIC DNA]</scope>
    <source>
        <strain evidence="8">Kyokai no. 7 / NBRC 101557</strain>
    </source>
</reference>
<feature type="compositionally biased region" description="Polar residues" evidence="5">
    <location>
        <begin position="994"/>
        <end position="1019"/>
    </location>
</feature>
<evidence type="ECO:0000256" key="4">
    <source>
        <dbReference type="ARBA" id="ARBA00022807"/>
    </source>
</evidence>
<comment type="caution">
    <text evidence="7">The sequence shown here is derived from an EMBL/GenBank/DDBJ whole genome shotgun (WGS) entry which is preliminary data.</text>
</comment>
<protein>
    <submittedName>
        <fullName evidence="7">K7_Ulp2p</fullName>
    </submittedName>
</protein>
<dbReference type="FunFam" id="3.40.395.10:FF:000011">
    <property type="entry name" value="Ulp2p"/>
    <property type="match status" value="1"/>
</dbReference>